<evidence type="ECO:0000313" key="3">
    <source>
        <dbReference type="Proteomes" id="UP000272464"/>
    </source>
</evidence>
<keyword evidence="1" id="KW-1133">Transmembrane helix</keyword>
<dbReference type="Proteomes" id="UP000272464">
    <property type="component" value="Unassembled WGS sequence"/>
</dbReference>
<organism evidence="2 3">
    <name type="scientific">Paenibacillus zeisoli</name>
    <dbReference type="NCBI Taxonomy" id="2496267"/>
    <lineage>
        <taxon>Bacteria</taxon>
        <taxon>Bacillati</taxon>
        <taxon>Bacillota</taxon>
        <taxon>Bacilli</taxon>
        <taxon>Bacillales</taxon>
        <taxon>Paenibacillaceae</taxon>
        <taxon>Paenibacillus</taxon>
    </lineage>
</organism>
<keyword evidence="1" id="KW-0812">Transmembrane</keyword>
<gene>
    <name evidence="2" type="ORF">EJP77_18575</name>
</gene>
<feature type="transmembrane region" description="Helical" evidence="1">
    <location>
        <begin position="124"/>
        <end position="142"/>
    </location>
</feature>
<proteinExistence type="predicted"/>
<feature type="transmembrane region" description="Helical" evidence="1">
    <location>
        <begin position="54"/>
        <end position="77"/>
    </location>
</feature>
<dbReference type="AlphaFoldDB" id="A0A3S1CWP2"/>
<dbReference type="OrthoDB" id="1909107at2"/>
<dbReference type="EMBL" id="RZNX01000012">
    <property type="protein sequence ID" value="RUT28022.1"/>
    <property type="molecule type" value="Genomic_DNA"/>
</dbReference>
<accession>A0A3S1CWP2</accession>
<sequence length="151" mass="17093">MNNRNKQRSWSLVFLQLFLAVGALYGGASLVIDPSGTLMGMPLSMIEGSPFPNYLIPGVILFCVLGIIPAVISSGLIRQWDWKLAEKLNLFHDKHWSWSFSLYSGFALIIWIIIQVYIINAFAAVHFIYMMLGLVMQAVTLLPKVQEKYRV</sequence>
<name>A0A3S1CWP2_9BACL</name>
<protein>
    <submittedName>
        <fullName evidence="2">Uncharacterized protein</fullName>
    </submittedName>
</protein>
<evidence type="ECO:0000256" key="1">
    <source>
        <dbReference type="SAM" id="Phobius"/>
    </source>
</evidence>
<evidence type="ECO:0000313" key="2">
    <source>
        <dbReference type="EMBL" id="RUT28022.1"/>
    </source>
</evidence>
<comment type="caution">
    <text evidence="2">The sequence shown here is derived from an EMBL/GenBank/DDBJ whole genome shotgun (WGS) entry which is preliminary data.</text>
</comment>
<dbReference type="RefSeq" id="WP_127200761.1">
    <property type="nucleotide sequence ID" value="NZ_RZNX01000012.1"/>
</dbReference>
<keyword evidence="3" id="KW-1185">Reference proteome</keyword>
<keyword evidence="1" id="KW-0472">Membrane</keyword>
<feature type="transmembrane region" description="Helical" evidence="1">
    <location>
        <begin position="98"/>
        <end position="118"/>
    </location>
</feature>
<reference evidence="2 3" key="1">
    <citation type="submission" date="2018-12" db="EMBL/GenBank/DDBJ databases">
        <authorList>
            <person name="Sun L."/>
            <person name="Chen Z."/>
        </authorList>
    </citation>
    <scope>NUCLEOTIDE SEQUENCE [LARGE SCALE GENOMIC DNA]</scope>
    <source>
        <strain evidence="2 3">3-5-3</strain>
    </source>
</reference>